<evidence type="ECO:0000256" key="9">
    <source>
        <dbReference type="SAM" id="MobiDB-lite"/>
    </source>
</evidence>
<dbReference type="InterPro" id="IPR008728">
    <property type="entry name" value="Elongator_complex_protein_4"/>
</dbReference>
<accession>A0A875RX36</accession>
<dbReference type="RefSeq" id="XP_038780232.1">
    <property type="nucleotide sequence ID" value="XM_038924304.1"/>
</dbReference>
<comment type="pathway">
    <text evidence="3">tRNA modification; 5-methoxycarbonylmethyl-2-thiouridine-tRNA biosynthesis.</text>
</comment>
<dbReference type="EMBL" id="CP064815">
    <property type="protein sequence ID" value="QPG76667.1"/>
    <property type="molecule type" value="Genomic_DNA"/>
</dbReference>
<reference evidence="10" key="1">
    <citation type="submission" date="2020-10" db="EMBL/GenBank/DDBJ databases">
        <authorList>
            <person name="Roach M.J.R."/>
        </authorList>
    </citation>
    <scope>NUCLEOTIDE SEQUENCE</scope>
    <source>
        <strain evidence="10">CBS 1945</strain>
    </source>
</reference>
<dbReference type="AlphaFoldDB" id="A0A875RX36"/>
<dbReference type="KEGG" id="bnn:FOA43_004061"/>
<dbReference type="CDD" id="cd19494">
    <property type="entry name" value="Elp4"/>
    <property type="match status" value="1"/>
</dbReference>
<dbReference type="UniPathway" id="UPA00988"/>
<feature type="region of interest" description="Disordered" evidence="9">
    <location>
        <begin position="27"/>
        <end position="46"/>
    </location>
</feature>
<dbReference type="PANTHER" id="PTHR12896">
    <property type="entry name" value="PAX6 NEIGHBOR PROTEIN PAXNEB"/>
    <property type="match status" value="1"/>
</dbReference>
<evidence type="ECO:0000313" key="10">
    <source>
        <dbReference type="EMBL" id="QPG76667.1"/>
    </source>
</evidence>
<proteinExistence type="inferred from homology"/>
<comment type="subcellular location">
    <subcellularLocation>
        <location evidence="2">Cytoplasm</location>
    </subcellularLocation>
    <subcellularLocation>
        <location evidence="1">Nucleus</location>
    </subcellularLocation>
</comment>
<evidence type="ECO:0000256" key="3">
    <source>
        <dbReference type="ARBA" id="ARBA00005043"/>
    </source>
</evidence>
<evidence type="ECO:0000256" key="4">
    <source>
        <dbReference type="ARBA" id="ARBA00007573"/>
    </source>
</evidence>
<protein>
    <recommendedName>
        <fullName evidence="5">Elongator complex protein 4</fullName>
    </recommendedName>
</protein>
<dbReference type="GO" id="GO:0033588">
    <property type="term" value="C:elongator holoenzyme complex"/>
    <property type="evidence" value="ECO:0007669"/>
    <property type="project" value="InterPro"/>
</dbReference>
<keyword evidence="8" id="KW-0539">Nucleus</keyword>
<dbReference type="OrthoDB" id="289162at2759"/>
<evidence type="ECO:0000256" key="7">
    <source>
        <dbReference type="ARBA" id="ARBA00022694"/>
    </source>
</evidence>
<evidence type="ECO:0000256" key="6">
    <source>
        <dbReference type="ARBA" id="ARBA00022490"/>
    </source>
</evidence>
<comment type="similarity">
    <text evidence="4">Belongs to the ELP4 family.</text>
</comment>
<dbReference type="Gene3D" id="3.40.50.300">
    <property type="entry name" value="P-loop containing nucleotide triphosphate hydrolases"/>
    <property type="match status" value="1"/>
</dbReference>
<sequence>MSFRRRGEILSRSERIITGSLREDRVPTRRPVSLRRGGGLSGPNAPRALGILGTAGTTGTQATQGTPDLHLAIKPSLLTSTPTTSTGSVDIDLILGHQGLPLGSSLLVEEDGATDFASTLIKLFLAQGVVHNRISSSGATHDIVVGVPWEWAASLPGIYKGSTREQKRKKLEQIQKRISVTNVIDQQSEQSSDLKIAWRYGLQQRQQQQQQLSTDTETDPSSQYPSYNSSFDITTNLVPAANPKELSCIPIGDSYNGILSQINSVIQRYSDKLIRIALPLFLNPMVYSGDNFLNPCEVIRFLHSLKSILKRHKDRVVMMITLNLDLYPRDSAMVTIIESSLIDGVIELKPFDPELYEYLERIYRKQPTKVKHGHLNVYKIPILSDLGLMKVSEMELCFKNGKKRFEVERWSIPVDEGETEDKDEIKSPSQLDF</sequence>
<evidence type="ECO:0000256" key="1">
    <source>
        <dbReference type="ARBA" id="ARBA00004123"/>
    </source>
</evidence>
<dbReference type="InterPro" id="IPR027417">
    <property type="entry name" value="P-loop_NTPase"/>
</dbReference>
<dbReference type="GO" id="GO:0005737">
    <property type="term" value="C:cytoplasm"/>
    <property type="evidence" value="ECO:0007669"/>
    <property type="project" value="UniProtKB-SubCell"/>
</dbReference>
<dbReference type="Pfam" id="PF05625">
    <property type="entry name" value="PAXNEB"/>
    <property type="match status" value="1"/>
</dbReference>
<keyword evidence="11" id="KW-1185">Reference proteome</keyword>
<dbReference type="GO" id="GO:0008023">
    <property type="term" value="C:transcription elongation factor complex"/>
    <property type="evidence" value="ECO:0007669"/>
    <property type="project" value="TreeGrafter"/>
</dbReference>
<gene>
    <name evidence="10" type="ORF">FOA43_004061</name>
</gene>
<dbReference type="GO" id="GO:0002098">
    <property type="term" value="P:tRNA wobble uridine modification"/>
    <property type="evidence" value="ECO:0007669"/>
    <property type="project" value="InterPro"/>
</dbReference>
<evidence type="ECO:0000256" key="5">
    <source>
        <dbReference type="ARBA" id="ARBA00020265"/>
    </source>
</evidence>
<evidence type="ECO:0000313" key="11">
    <source>
        <dbReference type="Proteomes" id="UP000662931"/>
    </source>
</evidence>
<dbReference type="GeneID" id="62197461"/>
<dbReference type="PANTHER" id="PTHR12896:SF1">
    <property type="entry name" value="ELONGATOR COMPLEX PROTEIN 4"/>
    <property type="match status" value="1"/>
</dbReference>
<evidence type="ECO:0000256" key="8">
    <source>
        <dbReference type="ARBA" id="ARBA00023242"/>
    </source>
</evidence>
<keyword evidence="7" id="KW-0819">tRNA processing</keyword>
<keyword evidence="6" id="KW-0963">Cytoplasm</keyword>
<dbReference type="Proteomes" id="UP000662931">
    <property type="component" value="Chromosome 4"/>
</dbReference>
<organism evidence="10 11">
    <name type="scientific">Eeniella nana</name>
    <name type="common">Yeast</name>
    <name type="synonym">Brettanomyces nanus</name>
    <dbReference type="NCBI Taxonomy" id="13502"/>
    <lineage>
        <taxon>Eukaryota</taxon>
        <taxon>Fungi</taxon>
        <taxon>Dikarya</taxon>
        <taxon>Ascomycota</taxon>
        <taxon>Saccharomycotina</taxon>
        <taxon>Pichiomycetes</taxon>
        <taxon>Pichiales</taxon>
        <taxon>Pichiaceae</taxon>
        <taxon>Brettanomyces</taxon>
    </lineage>
</organism>
<name>A0A875RX36_EENNA</name>
<evidence type="ECO:0000256" key="2">
    <source>
        <dbReference type="ARBA" id="ARBA00004496"/>
    </source>
</evidence>